<dbReference type="Proteomes" id="UP000000663">
    <property type="component" value="Chromosome"/>
</dbReference>
<dbReference type="KEGG" id="rci:RCIX372"/>
<dbReference type="EMBL" id="AM114193">
    <property type="protein sequence ID" value="CAJ35816.1"/>
    <property type="molecule type" value="Genomic_DNA"/>
</dbReference>
<evidence type="ECO:0000313" key="2">
    <source>
        <dbReference type="Proteomes" id="UP000000663"/>
    </source>
</evidence>
<accession>Q0W727</accession>
<protein>
    <submittedName>
        <fullName evidence="1">Uncharacterized protein</fullName>
    </submittedName>
</protein>
<dbReference type="GeneID" id="5143498"/>
<name>Q0W727_METAR</name>
<dbReference type="eggNOG" id="arCOG03926">
    <property type="taxonomic scope" value="Archaea"/>
</dbReference>
<dbReference type="InterPro" id="IPR055690">
    <property type="entry name" value="DUF7266"/>
</dbReference>
<proteinExistence type="predicted"/>
<dbReference type="AlphaFoldDB" id="Q0W727"/>
<evidence type="ECO:0000313" key="1">
    <source>
        <dbReference type="EMBL" id="CAJ35816.1"/>
    </source>
</evidence>
<sequence length="131" mass="14306">MITFITAFILFTILLVMFNGLFVNSPTQSVCSVQYTDVGNEVAAKLLDTYLVAPADGTIYTSFEIPRDVAGKSYTVKIEPIGSDAEVEVYSRESGVSRKITVNGVHSTINLNGTTTSLSDTHWISYESTPR</sequence>
<organism evidence="1 2">
    <name type="scientific">Methanocella arvoryzae (strain DSM 22066 / NBRC 105507 / MRE50)</name>
    <dbReference type="NCBI Taxonomy" id="351160"/>
    <lineage>
        <taxon>Archaea</taxon>
        <taxon>Methanobacteriati</taxon>
        <taxon>Methanobacteriota</taxon>
        <taxon>Stenosarchaea group</taxon>
        <taxon>Methanomicrobia</taxon>
        <taxon>Methanocellales</taxon>
        <taxon>Methanocellaceae</taxon>
        <taxon>Methanocella</taxon>
    </lineage>
</organism>
<keyword evidence="2" id="KW-1185">Reference proteome</keyword>
<dbReference type="STRING" id="351160.RCIX372"/>
<gene>
    <name evidence="1" type="ORF">RCIX372</name>
</gene>
<dbReference type="RefSeq" id="WP_012036685.1">
    <property type="nucleotide sequence ID" value="NC_009464.1"/>
</dbReference>
<dbReference type="Pfam" id="PF23928">
    <property type="entry name" value="DUF7266"/>
    <property type="match status" value="1"/>
</dbReference>
<reference evidence="1 2" key="1">
    <citation type="journal article" date="2006" name="Science">
        <title>Genome of rice cluster I archaea -- the key methane producers in the rice rhizosphere.</title>
        <authorList>
            <person name="Erkel C."/>
            <person name="Kube M."/>
            <person name="Reinhardt R."/>
            <person name="Liesack W."/>
        </authorList>
    </citation>
    <scope>NUCLEOTIDE SEQUENCE [LARGE SCALE GENOMIC DNA]</scope>
    <source>
        <strain evidence="2">DSM 22066 / NBRC 105507 / MRE50</strain>
    </source>
</reference>